<evidence type="ECO:0000313" key="3">
    <source>
        <dbReference type="Proteomes" id="UP000217446"/>
    </source>
</evidence>
<comment type="caution">
    <text evidence="2">The sequence shown here is derived from an EMBL/GenBank/DDBJ whole genome shotgun (WGS) entry which is preliminary data.</text>
</comment>
<gene>
    <name evidence="2" type="ORF">SO3561_07818</name>
</gene>
<keyword evidence="3" id="KW-1185">Reference proteome</keyword>
<dbReference type="EMBL" id="BDQI01000024">
    <property type="protein sequence ID" value="GAX56251.1"/>
    <property type="molecule type" value="Genomic_DNA"/>
</dbReference>
<dbReference type="Proteomes" id="UP000217446">
    <property type="component" value="Unassembled WGS sequence"/>
</dbReference>
<sequence>MGSGRTAAGAVRHQRTLTDANRETPGLITAQGRRVALIDCKSRMTSRATQRHAVERAAVNAHLQLVAWTLLPVYYVFDNLDVLTPYDVLMTGRGGPRTPAGSGSPYFLVPSNRSLSFDDTFGGVEPHHGVSTAA</sequence>
<name>A0A250VQ23_STROL</name>
<organism evidence="2 3">
    <name type="scientific">Streptomyces olivochromogenes</name>
    <dbReference type="NCBI Taxonomy" id="1963"/>
    <lineage>
        <taxon>Bacteria</taxon>
        <taxon>Bacillati</taxon>
        <taxon>Actinomycetota</taxon>
        <taxon>Actinomycetes</taxon>
        <taxon>Kitasatosporales</taxon>
        <taxon>Streptomycetaceae</taxon>
        <taxon>Streptomyces</taxon>
    </lineage>
</organism>
<accession>A0A250VQ23</accession>
<proteinExistence type="predicted"/>
<evidence type="ECO:0000256" key="1">
    <source>
        <dbReference type="SAM" id="MobiDB-lite"/>
    </source>
</evidence>
<evidence type="ECO:0000313" key="2">
    <source>
        <dbReference type="EMBL" id="GAX56251.1"/>
    </source>
</evidence>
<protein>
    <submittedName>
        <fullName evidence="2">Uncharacterized protein</fullName>
    </submittedName>
</protein>
<feature type="region of interest" description="Disordered" evidence="1">
    <location>
        <begin position="1"/>
        <end position="25"/>
    </location>
</feature>
<reference evidence="3" key="1">
    <citation type="submission" date="2017-05" db="EMBL/GenBank/DDBJ databases">
        <title>Streptomyces olivochromogenes NBRC 3561 whole genome shotgun sequence.</title>
        <authorList>
            <person name="Dohra H."/>
            <person name="Kodani S."/>
        </authorList>
    </citation>
    <scope>NUCLEOTIDE SEQUENCE [LARGE SCALE GENOMIC DNA]</scope>
    <source>
        <strain evidence="3">NBRC 3561</strain>
    </source>
</reference>
<dbReference type="AlphaFoldDB" id="A0A250VQ23"/>